<dbReference type="GO" id="GO:0007165">
    <property type="term" value="P:signal transduction"/>
    <property type="evidence" value="ECO:0007669"/>
    <property type="project" value="UniProtKB-KW"/>
</dbReference>
<sequence length="371" mass="40325">MEVSEVVAMFFSRKLKLQIVDLGSELDKLREQNQQLVVENQELTRRCYEAESQQGQAQDQDQQKICAAWVQGGQLVSQVRDTISSAASNLDSEKKSLQDSMSIFDETRLAVEDILERVSVIQNRAQDGNQQVKGLLGVTEQIEKFVGVIRDISDQTNLLALNAAIEAARAGESGRGFAVVADEVRNLARKASEASDEIANLVGQISTQTTIASDDIGQVDMLSTEVVASAEQIKAGVREVVGLSDRMNEVIGNSAADTFIETVKLDHVNWKNSVYEGIVSGNLDALSSLADHTSCRLGNWYFMGDGREKYSHLPSFASLDAPHERVHSEGLAAVQSAKAGDLSGAAAHLSEMERASLEVAAILDRLNAEFK</sequence>
<keyword evidence="4" id="KW-0175">Coiled coil</keyword>
<dbReference type="OrthoDB" id="9808588at2"/>
<keyword evidence="7" id="KW-1185">Reference proteome</keyword>
<reference evidence="6 7" key="1">
    <citation type="submission" date="2006-02" db="EMBL/GenBank/DDBJ databases">
        <authorList>
            <person name="Pinhassi J."/>
            <person name="Pedros-Alio C."/>
            <person name="Ferriera S."/>
            <person name="Johnson J."/>
            <person name="Kravitz S."/>
            <person name="Halpern A."/>
            <person name="Remington K."/>
            <person name="Beeson K."/>
            <person name="Tran B."/>
            <person name="Rogers Y.-H."/>
            <person name="Friedman R."/>
            <person name="Venter J.C."/>
        </authorList>
    </citation>
    <scope>NUCLEOTIDE SEQUENCE [LARGE SCALE GENOMIC DNA]</scope>
    <source>
        <strain evidence="6 7">MED92</strain>
    </source>
</reference>
<evidence type="ECO:0000256" key="4">
    <source>
        <dbReference type="SAM" id="Coils"/>
    </source>
</evidence>
<dbReference type="PANTHER" id="PTHR32089">
    <property type="entry name" value="METHYL-ACCEPTING CHEMOTAXIS PROTEIN MCPB"/>
    <property type="match status" value="1"/>
</dbReference>
<dbReference type="PANTHER" id="PTHR32089:SF70">
    <property type="entry name" value="ENERGY TAXIS MODULATING METHYL ACCEPTING SENSORY TRANSDUCER"/>
    <property type="match status" value="1"/>
</dbReference>
<gene>
    <name evidence="6" type="ORF">MED92_13543</name>
</gene>
<dbReference type="SUPFAM" id="SSF58104">
    <property type="entry name" value="Methyl-accepting chemotaxis protein (MCP) signaling domain"/>
    <property type="match status" value="1"/>
</dbReference>
<dbReference type="Gene3D" id="1.20.120.30">
    <property type="entry name" value="Aspartate receptor, ligand-binding domain"/>
    <property type="match status" value="1"/>
</dbReference>
<dbReference type="EMBL" id="AAOW01000014">
    <property type="protein sequence ID" value="EAR60702.1"/>
    <property type="molecule type" value="Genomic_DNA"/>
</dbReference>
<evidence type="ECO:0000256" key="2">
    <source>
        <dbReference type="ARBA" id="ARBA00023224"/>
    </source>
</evidence>
<dbReference type="Pfam" id="PF00015">
    <property type="entry name" value="MCPsignal"/>
    <property type="match status" value="1"/>
</dbReference>
<name>A0A7U8GQV2_NEPCE</name>
<dbReference type="InterPro" id="IPR025991">
    <property type="entry name" value="Chemoreceptor_zinc-bind_dom"/>
</dbReference>
<protein>
    <submittedName>
        <fullName evidence="6">Methyl-accepting chemotaxis protein</fullName>
    </submittedName>
</protein>
<comment type="subcellular location">
    <subcellularLocation>
        <location evidence="1">Membrane</location>
    </subcellularLocation>
</comment>
<comment type="caution">
    <text evidence="6">The sequence shown here is derived from an EMBL/GenBank/DDBJ whole genome shotgun (WGS) entry which is preliminary data.</text>
</comment>
<dbReference type="Gene3D" id="1.10.287.950">
    <property type="entry name" value="Methyl-accepting chemotaxis protein"/>
    <property type="match status" value="1"/>
</dbReference>
<dbReference type="AlphaFoldDB" id="A0A7U8GQV2"/>
<feature type="coiled-coil region" evidence="4">
    <location>
        <begin position="12"/>
        <end position="53"/>
    </location>
</feature>
<evidence type="ECO:0000259" key="5">
    <source>
        <dbReference type="PROSITE" id="PS50111"/>
    </source>
</evidence>
<evidence type="ECO:0000313" key="7">
    <source>
        <dbReference type="Proteomes" id="UP000002171"/>
    </source>
</evidence>
<evidence type="ECO:0000256" key="3">
    <source>
        <dbReference type="PROSITE-ProRule" id="PRU00284"/>
    </source>
</evidence>
<keyword evidence="2 3" id="KW-0807">Transducer</keyword>
<evidence type="ECO:0000313" key="6">
    <source>
        <dbReference type="EMBL" id="EAR60702.1"/>
    </source>
</evidence>
<accession>A0A7U8GQV2</accession>
<dbReference type="InterPro" id="IPR004089">
    <property type="entry name" value="MCPsignal_dom"/>
</dbReference>
<evidence type="ECO:0000256" key="1">
    <source>
        <dbReference type="ARBA" id="ARBA00004370"/>
    </source>
</evidence>
<feature type="domain" description="Methyl-accepting transducer" evidence="5">
    <location>
        <begin position="76"/>
        <end position="287"/>
    </location>
</feature>
<dbReference type="GO" id="GO:0006935">
    <property type="term" value="P:chemotaxis"/>
    <property type="evidence" value="ECO:0007669"/>
    <property type="project" value="UniProtKB-ARBA"/>
</dbReference>
<dbReference type="SMART" id="SM00283">
    <property type="entry name" value="MA"/>
    <property type="match status" value="1"/>
</dbReference>
<dbReference type="PROSITE" id="PS50111">
    <property type="entry name" value="CHEMOTAXIS_TRANSDUC_2"/>
    <property type="match status" value="1"/>
</dbReference>
<dbReference type="GO" id="GO:0016020">
    <property type="term" value="C:membrane"/>
    <property type="evidence" value="ECO:0007669"/>
    <property type="project" value="UniProtKB-SubCell"/>
</dbReference>
<dbReference type="Pfam" id="PF13682">
    <property type="entry name" value="CZB"/>
    <property type="match status" value="1"/>
</dbReference>
<proteinExistence type="predicted"/>
<dbReference type="Proteomes" id="UP000002171">
    <property type="component" value="Unassembled WGS sequence"/>
</dbReference>
<organism evidence="6 7">
    <name type="scientific">Neptuniibacter caesariensis</name>
    <dbReference type="NCBI Taxonomy" id="207954"/>
    <lineage>
        <taxon>Bacteria</taxon>
        <taxon>Pseudomonadati</taxon>
        <taxon>Pseudomonadota</taxon>
        <taxon>Gammaproteobacteria</taxon>
        <taxon>Oceanospirillales</taxon>
        <taxon>Oceanospirillaceae</taxon>
        <taxon>Neptuniibacter</taxon>
    </lineage>
</organism>